<sequence>MIGRCIQGDYLKVYSEGGTHGPGPPGVNEYSAWSRALCGSRADAPPALYSHGPLLVLEFHTGEKATNATGQHERIKLVFEESFLQKGDESCLNRADIIKVFDGRSAAAPVLAMLCNEIVASSCDQVFSSDKSKSGKITSPLYPAPYPQKTQCHYDFYARGRERIRLVFEDFSLQRVTASIIDCESMDSLDVFLYVDGRLEKMASFCGNDVPKPIMSNGPKMSIEFRGIYSSRHSRGFKISYYFVEDYGISTGNQLMEFPCAFVFNSSEWGRGAVTSPNYPGLYPRDTECNYFFYGNENEKVHLHFTYFDVEGVVPCAAVSASDYVQFSSQIVDTESHRHCGQLKELQVTSQRNFLRVTFRSNDRLDGTGFKADYIFLRDSVMHSITMPESDNGGAFHTSNLILLTFAFDVIREVYRHLKCSIF</sequence>
<evidence type="ECO:0000313" key="2">
    <source>
        <dbReference type="Proteomes" id="UP001064048"/>
    </source>
</evidence>
<dbReference type="Proteomes" id="UP001064048">
    <property type="component" value="Chromosome 13"/>
</dbReference>
<proteinExistence type="predicted"/>
<evidence type="ECO:0000313" key="1">
    <source>
        <dbReference type="EMBL" id="KAI8420769.1"/>
    </source>
</evidence>
<protein>
    <submittedName>
        <fullName evidence="1">Uncharacterized protein</fullName>
    </submittedName>
</protein>
<gene>
    <name evidence="1" type="ORF">MSG28_007982</name>
</gene>
<reference evidence="1 2" key="1">
    <citation type="journal article" date="2022" name="Genome Biol. Evol.">
        <title>The Spruce Budworm Genome: Reconstructing the Evolutionary History of Antifreeze Proteins.</title>
        <authorList>
            <person name="Beliveau C."/>
            <person name="Gagne P."/>
            <person name="Picq S."/>
            <person name="Vernygora O."/>
            <person name="Keeling C.I."/>
            <person name="Pinkney K."/>
            <person name="Doucet D."/>
            <person name="Wen F."/>
            <person name="Johnston J.S."/>
            <person name="Maaroufi H."/>
            <person name="Boyle B."/>
            <person name="Laroche J."/>
            <person name="Dewar K."/>
            <person name="Juretic N."/>
            <person name="Blackburn G."/>
            <person name="Nisole A."/>
            <person name="Brunet B."/>
            <person name="Brandao M."/>
            <person name="Lumley L."/>
            <person name="Duan J."/>
            <person name="Quan G."/>
            <person name="Lucarotti C.J."/>
            <person name="Roe A.D."/>
            <person name="Sperling F.A.H."/>
            <person name="Levesque R.C."/>
            <person name="Cusson M."/>
        </authorList>
    </citation>
    <scope>NUCLEOTIDE SEQUENCE [LARGE SCALE GENOMIC DNA]</scope>
    <source>
        <strain evidence="1">Glfc:IPQL:Cfum</strain>
    </source>
</reference>
<organism evidence="1 2">
    <name type="scientific">Choristoneura fumiferana</name>
    <name type="common">Spruce budworm moth</name>
    <name type="synonym">Archips fumiferana</name>
    <dbReference type="NCBI Taxonomy" id="7141"/>
    <lineage>
        <taxon>Eukaryota</taxon>
        <taxon>Metazoa</taxon>
        <taxon>Ecdysozoa</taxon>
        <taxon>Arthropoda</taxon>
        <taxon>Hexapoda</taxon>
        <taxon>Insecta</taxon>
        <taxon>Pterygota</taxon>
        <taxon>Neoptera</taxon>
        <taxon>Endopterygota</taxon>
        <taxon>Lepidoptera</taxon>
        <taxon>Glossata</taxon>
        <taxon>Ditrysia</taxon>
        <taxon>Tortricoidea</taxon>
        <taxon>Tortricidae</taxon>
        <taxon>Tortricinae</taxon>
        <taxon>Choristoneura</taxon>
    </lineage>
</organism>
<comment type="caution">
    <text evidence="1">The sequence shown here is derived from an EMBL/GenBank/DDBJ whole genome shotgun (WGS) entry which is preliminary data.</text>
</comment>
<dbReference type="EMBL" id="CM046113">
    <property type="protein sequence ID" value="KAI8420769.1"/>
    <property type="molecule type" value="Genomic_DNA"/>
</dbReference>
<accession>A0ACC0J9M6</accession>
<keyword evidence="2" id="KW-1185">Reference proteome</keyword>
<name>A0ACC0J9M6_CHOFU</name>